<accession>A0ABT0UZS8</accession>
<dbReference type="RefSeq" id="WP_250924264.1">
    <property type="nucleotide sequence ID" value="NZ_JAMQAW010000096.1"/>
</dbReference>
<keyword evidence="3" id="KW-1185">Reference proteome</keyword>
<dbReference type="InterPro" id="IPR000182">
    <property type="entry name" value="GNAT_dom"/>
</dbReference>
<evidence type="ECO:0000313" key="3">
    <source>
        <dbReference type="Proteomes" id="UP001431429"/>
    </source>
</evidence>
<evidence type="ECO:0000313" key="2">
    <source>
        <dbReference type="EMBL" id="MCM2393974.1"/>
    </source>
</evidence>
<dbReference type="Pfam" id="PF00583">
    <property type="entry name" value="Acetyltransf_1"/>
    <property type="match status" value="1"/>
</dbReference>
<dbReference type="CDD" id="cd04301">
    <property type="entry name" value="NAT_SF"/>
    <property type="match status" value="1"/>
</dbReference>
<protein>
    <submittedName>
        <fullName evidence="2">GNAT family N-acetyltransferase</fullName>
    </submittedName>
</protein>
<dbReference type="EMBL" id="JAMQAW010000096">
    <property type="protein sequence ID" value="MCM2393974.1"/>
    <property type="molecule type" value="Genomic_DNA"/>
</dbReference>
<dbReference type="Gene3D" id="3.40.630.30">
    <property type="match status" value="2"/>
</dbReference>
<comment type="caution">
    <text evidence="2">The sequence shown here is derived from an EMBL/GenBank/DDBJ whole genome shotgun (WGS) entry which is preliminary data.</text>
</comment>
<proteinExistence type="predicted"/>
<feature type="domain" description="N-acetyltransferase" evidence="1">
    <location>
        <begin position="140"/>
        <end position="299"/>
    </location>
</feature>
<dbReference type="InterPro" id="IPR016181">
    <property type="entry name" value="Acyl_CoA_acyltransferase"/>
</dbReference>
<reference evidence="2" key="1">
    <citation type="submission" date="2022-06" db="EMBL/GenBank/DDBJ databases">
        <title>Genome public.</title>
        <authorList>
            <person name="Sun Q."/>
        </authorList>
    </citation>
    <scope>NUCLEOTIDE SEQUENCE</scope>
    <source>
        <strain evidence="2">CWNU-1</strain>
    </source>
</reference>
<organism evidence="2 3">
    <name type="scientific">Streptomyces albipurpureus</name>
    <dbReference type="NCBI Taxonomy" id="2897419"/>
    <lineage>
        <taxon>Bacteria</taxon>
        <taxon>Bacillati</taxon>
        <taxon>Actinomycetota</taxon>
        <taxon>Actinomycetes</taxon>
        <taxon>Kitasatosporales</taxon>
        <taxon>Streptomycetaceae</taxon>
        <taxon>Streptomyces</taxon>
    </lineage>
</organism>
<dbReference type="PROSITE" id="PS51186">
    <property type="entry name" value="GNAT"/>
    <property type="match status" value="1"/>
</dbReference>
<gene>
    <name evidence="2" type="ORF">NBG84_37875</name>
</gene>
<name>A0ABT0UZS8_9ACTN</name>
<sequence>MPVPTPAPRLTIRPYEERDERGVLDLVNADRLLGQPVTTGQMLRDHIGHHPRMVGDSVAPVAVPEADVVVDQATGEIVGAAAYAARDEASGYVRWLHCREGRVVADALIAHLLRRFGPDRRVDAFESPTPLGYFLEGFPARHRPTTLAAMESAGFTASDEWGYRHARLPLPGLARVEYTLSEPHHPDLREMVVSEDGERVASATIGLPQYDGIGILWSITVEPPARGRGLGSALLGSAMTLLTELGAREVILFADDAPPPPPGGDDRVPLEDDHTVVTRMYDRAGFREVDRLLHFIRCP</sequence>
<evidence type="ECO:0000259" key="1">
    <source>
        <dbReference type="PROSITE" id="PS51186"/>
    </source>
</evidence>
<dbReference type="Proteomes" id="UP001431429">
    <property type="component" value="Unassembled WGS sequence"/>
</dbReference>
<dbReference type="SUPFAM" id="SSF55729">
    <property type="entry name" value="Acyl-CoA N-acyltransferases (Nat)"/>
    <property type="match status" value="1"/>
</dbReference>